<dbReference type="Proteomes" id="UP000095282">
    <property type="component" value="Unplaced"/>
</dbReference>
<dbReference type="PANTHER" id="PTHR46090">
    <property type="entry name" value="ADP-RIBOSYLATION FACTOR-LIKE PROTEIN 13B"/>
    <property type="match status" value="1"/>
</dbReference>
<dbReference type="GO" id="GO:0005525">
    <property type="term" value="F:GTP binding"/>
    <property type="evidence" value="ECO:0007669"/>
    <property type="project" value="UniProtKB-KW"/>
</dbReference>
<dbReference type="AlphaFoldDB" id="A0A1I7UJ04"/>
<evidence type="ECO:0000256" key="3">
    <source>
        <dbReference type="PIRSR" id="PIRSR606689-1"/>
    </source>
</evidence>
<evidence type="ECO:0000256" key="4">
    <source>
        <dbReference type="SAM" id="MobiDB-lite"/>
    </source>
</evidence>
<dbReference type="GO" id="GO:0003924">
    <property type="term" value="F:GTPase activity"/>
    <property type="evidence" value="ECO:0007669"/>
    <property type="project" value="InterPro"/>
</dbReference>
<dbReference type="Pfam" id="PF00025">
    <property type="entry name" value="Arf"/>
    <property type="match status" value="1"/>
</dbReference>
<protein>
    <submittedName>
        <fullName evidence="6">ADP-ribosylation factor-like protein 13B</fullName>
    </submittedName>
</protein>
<keyword evidence="5" id="KW-1185">Reference proteome</keyword>
<keyword evidence="2 3" id="KW-0342">GTP-binding</keyword>
<dbReference type="SUPFAM" id="SSF52540">
    <property type="entry name" value="P-loop containing nucleoside triphosphate hydrolases"/>
    <property type="match status" value="1"/>
</dbReference>
<dbReference type="GO" id="GO:0097730">
    <property type="term" value="C:non-motile cilium"/>
    <property type="evidence" value="ECO:0007669"/>
    <property type="project" value="TreeGrafter"/>
</dbReference>
<dbReference type="PANTHER" id="PTHR46090:SF2">
    <property type="entry name" value="ADP-RIBOSYLATION FACTOR-LIKE PROTEIN 13B"/>
    <property type="match status" value="1"/>
</dbReference>
<evidence type="ECO:0000256" key="1">
    <source>
        <dbReference type="ARBA" id="ARBA00022741"/>
    </source>
</evidence>
<dbReference type="InterPro" id="IPR006689">
    <property type="entry name" value="Small_GTPase_ARF/SAR"/>
</dbReference>
<evidence type="ECO:0000313" key="5">
    <source>
        <dbReference type="Proteomes" id="UP000095282"/>
    </source>
</evidence>
<keyword evidence="1 3" id="KW-0547">Nucleotide-binding</keyword>
<dbReference type="GO" id="GO:1905515">
    <property type="term" value="P:non-motile cilium assembly"/>
    <property type="evidence" value="ECO:0007669"/>
    <property type="project" value="TreeGrafter"/>
</dbReference>
<dbReference type="GO" id="GO:0097500">
    <property type="term" value="P:receptor localization to non-motile cilium"/>
    <property type="evidence" value="ECO:0007669"/>
    <property type="project" value="TreeGrafter"/>
</dbReference>
<dbReference type="InterPro" id="IPR027417">
    <property type="entry name" value="P-loop_NTPase"/>
</dbReference>
<dbReference type="WBParaSite" id="Csp11.Scaffold629.g9805.t1">
    <property type="protein sequence ID" value="Csp11.Scaffold629.g9805.t1"/>
    <property type="gene ID" value="Csp11.Scaffold629.g9805"/>
</dbReference>
<feature type="compositionally biased region" description="Polar residues" evidence="4">
    <location>
        <begin position="223"/>
        <end position="238"/>
    </location>
</feature>
<dbReference type="STRING" id="1561998.A0A1I7UJ04"/>
<accession>A0A1I7UJ04</accession>
<dbReference type="GO" id="GO:0060170">
    <property type="term" value="C:ciliary membrane"/>
    <property type="evidence" value="ECO:0007669"/>
    <property type="project" value="TreeGrafter"/>
</dbReference>
<reference evidence="6" key="1">
    <citation type="submission" date="2016-11" db="UniProtKB">
        <authorList>
            <consortium name="WormBaseParasite"/>
        </authorList>
    </citation>
    <scope>IDENTIFICATION</scope>
</reference>
<feature type="region of interest" description="Disordered" evidence="4">
    <location>
        <begin position="192"/>
        <end position="238"/>
    </location>
</feature>
<evidence type="ECO:0000313" key="6">
    <source>
        <dbReference type="WBParaSite" id="Csp11.Scaffold629.g9805.t1"/>
    </source>
</evidence>
<sequence>MEYDDLFHLSIYDVGGDKGIRGIWGNYYAEVHGIIYIIDFASDETFLESIEAFQALKDHPHVLKKPIFLVINNKNNREFDDVEVANETNIEPGLHKVVMLTHFNRYNGSLDNIKNASMTVLQRAKKDKHEYQEQFGRFIDVISEHYVELSEGVKAAELALKLRQEQAKEERRMMQMKAEHDALKADVAALELRTPAPPPNPPDPPSEPKPAAVKKEDSPPLSLASSAIHSDILQNSESTSPREIIDLCRISQTSTKPVTPESREILKIEQPPPTKRDNYFLPATNPGRQYSRIQRIYNVLGSSRVVPK</sequence>
<name>A0A1I7UJ04_9PELO</name>
<feature type="binding site" evidence="3">
    <location>
        <position position="16"/>
    </location>
    <ligand>
        <name>GTP</name>
        <dbReference type="ChEBI" id="CHEBI:37565"/>
    </ligand>
</feature>
<evidence type="ECO:0000256" key="2">
    <source>
        <dbReference type="ARBA" id="ARBA00023134"/>
    </source>
</evidence>
<feature type="compositionally biased region" description="Pro residues" evidence="4">
    <location>
        <begin position="195"/>
        <end position="208"/>
    </location>
</feature>
<dbReference type="InterPro" id="IPR051995">
    <property type="entry name" value="Ciliary_GTPase"/>
</dbReference>
<proteinExistence type="predicted"/>
<dbReference type="Gene3D" id="3.40.50.300">
    <property type="entry name" value="P-loop containing nucleotide triphosphate hydrolases"/>
    <property type="match status" value="1"/>
</dbReference>
<organism evidence="5 6">
    <name type="scientific">Caenorhabditis tropicalis</name>
    <dbReference type="NCBI Taxonomy" id="1561998"/>
    <lineage>
        <taxon>Eukaryota</taxon>
        <taxon>Metazoa</taxon>
        <taxon>Ecdysozoa</taxon>
        <taxon>Nematoda</taxon>
        <taxon>Chromadorea</taxon>
        <taxon>Rhabditida</taxon>
        <taxon>Rhabditina</taxon>
        <taxon>Rhabditomorpha</taxon>
        <taxon>Rhabditoidea</taxon>
        <taxon>Rhabditidae</taxon>
        <taxon>Peloderinae</taxon>
        <taxon>Caenorhabditis</taxon>
    </lineage>
</organism>
<dbReference type="eggNOG" id="KOG0074">
    <property type="taxonomic scope" value="Eukaryota"/>
</dbReference>